<dbReference type="PANTHER" id="PTHR30024">
    <property type="entry name" value="ALIPHATIC SULFONATES-BINDING PROTEIN-RELATED"/>
    <property type="match status" value="1"/>
</dbReference>
<dbReference type="AlphaFoldDB" id="A0A0J9EAY3"/>
<dbReference type="Gene3D" id="3.40.190.10">
    <property type="entry name" value="Periplasmic binding protein-like II"/>
    <property type="match status" value="2"/>
</dbReference>
<dbReference type="EMBL" id="LFTY01000002">
    <property type="protein sequence ID" value="KMW58834.1"/>
    <property type="molecule type" value="Genomic_DNA"/>
</dbReference>
<dbReference type="PATRIC" id="fig|1675527.3.peg.3995"/>
<sequence>MANSKTSYVNRRAVLRGGVAGAAALAAPTFFVGKAHAANEKLRVGIIPAYSFGLYWLIQDQGFAPGVEMEFSVFPSGPPAIEAMVGGSVDTITVGSVPPLAAMHRQVANFREISICGDASGLFQIVGRPGMSSLADLEGKKIAVTSGSNFDFFLGVALENEGLSDMPLTRVNMEPIDGQSAFIAGAVDATVPLATSRKLIYDALPDAALLADGSQMPIEARPSIMDVFMSTQENVDANEAAYIEIVRAFHEKAVPLLRSDNAFVVERMIEWQSGMGRAAVTAADVEPLLNGYFYFDAAEIKDVYAKGQLTAALRVQSEFLVANKRIGGLPDLNALVSDQIVAQI</sequence>
<dbReference type="PROSITE" id="PS51318">
    <property type="entry name" value="TAT"/>
    <property type="match status" value="1"/>
</dbReference>
<dbReference type="OrthoDB" id="6788250at2"/>
<dbReference type="Pfam" id="PF09084">
    <property type="entry name" value="NMT1"/>
    <property type="match status" value="1"/>
</dbReference>
<dbReference type="InterPro" id="IPR015168">
    <property type="entry name" value="SsuA/THI5"/>
</dbReference>
<evidence type="ECO:0000313" key="2">
    <source>
        <dbReference type="EMBL" id="KMW58834.1"/>
    </source>
</evidence>
<dbReference type="SUPFAM" id="SSF53850">
    <property type="entry name" value="Periplasmic binding protein-like II"/>
    <property type="match status" value="1"/>
</dbReference>
<dbReference type="Proteomes" id="UP000037178">
    <property type="component" value="Unassembled WGS sequence"/>
</dbReference>
<dbReference type="InterPro" id="IPR006311">
    <property type="entry name" value="TAT_signal"/>
</dbReference>
<comment type="caution">
    <text evidence="2">The sequence shown here is derived from an EMBL/GenBank/DDBJ whole genome shotgun (WGS) entry which is preliminary data.</text>
</comment>
<evidence type="ECO:0000313" key="3">
    <source>
        <dbReference type="Proteomes" id="UP000037178"/>
    </source>
</evidence>
<evidence type="ECO:0000259" key="1">
    <source>
        <dbReference type="Pfam" id="PF09084"/>
    </source>
</evidence>
<keyword evidence="3" id="KW-1185">Reference proteome</keyword>
<gene>
    <name evidence="2" type="ORF">AIOL_003815</name>
</gene>
<feature type="domain" description="SsuA/THI5-like" evidence="1">
    <location>
        <begin position="130"/>
        <end position="193"/>
    </location>
</feature>
<dbReference type="STRING" id="1675527.AIOL_003815"/>
<proteinExistence type="predicted"/>
<reference evidence="2 3" key="1">
    <citation type="submission" date="2015-06" db="EMBL/GenBank/DDBJ databases">
        <title>Draft genome sequence of an Alphaproteobacteria species associated to the Mediterranean sponge Oscarella lobularis.</title>
        <authorList>
            <person name="Jourda C."/>
            <person name="Santini S."/>
            <person name="Claverie J.-M."/>
        </authorList>
    </citation>
    <scope>NUCLEOTIDE SEQUENCE [LARGE SCALE GENOMIC DNA]</scope>
    <source>
        <strain evidence="2">IGS</strain>
    </source>
</reference>
<name>A0A0J9EAY3_9RHOB</name>
<organism evidence="2 3">
    <name type="scientific">Candidatus Rhodobacter oscarellae</name>
    <dbReference type="NCBI Taxonomy" id="1675527"/>
    <lineage>
        <taxon>Bacteria</taxon>
        <taxon>Pseudomonadati</taxon>
        <taxon>Pseudomonadota</taxon>
        <taxon>Alphaproteobacteria</taxon>
        <taxon>Rhodobacterales</taxon>
        <taxon>Rhodobacter group</taxon>
        <taxon>Rhodobacter</taxon>
    </lineage>
</organism>
<dbReference type="RefSeq" id="WP_160314531.1">
    <property type="nucleotide sequence ID" value="NZ_LFTY01000002.1"/>
</dbReference>
<protein>
    <submittedName>
        <fullName evidence="2">Alkanesulfonates-binding protein</fullName>
    </submittedName>
</protein>
<accession>A0A0J9EAY3</accession>